<feature type="chain" id="PRO_5040172449" evidence="1">
    <location>
        <begin position="20"/>
        <end position="209"/>
    </location>
</feature>
<evidence type="ECO:0000313" key="3">
    <source>
        <dbReference type="Proteomes" id="UP001148018"/>
    </source>
</evidence>
<accession>A0A9Q0ES03</accession>
<sequence>MLLCVCVAWLLWFCQHSAARPMSGVLQSHDTYLAAQDVSKQAQDVEAANANANDSSIRLISGKVQVSPDHHLDQGLKAENDGKKITFIFDPVLKIMSSLKAQHDKKLRVTGSGMVLRLRVTGSWLVLRLRVTGSWLVLRIRVTGSGMVLRPRVTGSWMVLSPRVTGSWMFRVEDPLVQKQALAEFQQVYHAATRSGMCNHTSPHALSDR</sequence>
<gene>
    <name evidence="2" type="ORF">NHX12_020651</name>
</gene>
<dbReference type="OrthoDB" id="9451249at2759"/>
<proteinExistence type="predicted"/>
<evidence type="ECO:0000256" key="1">
    <source>
        <dbReference type="SAM" id="SignalP"/>
    </source>
</evidence>
<dbReference type="Proteomes" id="UP001148018">
    <property type="component" value="Unassembled WGS sequence"/>
</dbReference>
<evidence type="ECO:0000313" key="2">
    <source>
        <dbReference type="EMBL" id="KAJ3612375.1"/>
    </source>
</evidence>
<dbReference type="AlphaFoldDB" id="A0A9Q0ES03"/>
<dbReference type="EMBL" id="JANIIK010000036">
    <property type="protein sequence ID" value="KAJ3612375.1"/>
    <property type="molecule type" value="Genomic_DNA"/>
</dbReference>
<keyword evidence="1" id="KW-0732">Signal</keyword>
<protein>
    <submittedName>
        <fullName evidence="2">Uncharacterized protein</fullName>
    </submittedName>
</protein>
<reference evidence="2" key="1">
    <citation type="submission" date="2022-07" db="EMBL/GenBank/DDBJ databases">
        <title>Chromosome-level genome of Muraenolepis orangiensis.</title>
        <authorList>
            <person name="Kim J."/>
        </authorList>
    </citation>
    <scope>NUCLEOTIDE SEQUENCE</scope>
    <source>
        <strain evidence="2">KU_S4_2022</strain>
        <tissue evidence="2">Muscle</tissue>
    </source>
</reference>
<organism evidence="2 3">
    <name type="scientific">Muraenolepis orangiensis</name>
    <name type="common">Patagonian moray cod</name>
    <dbReference type="NCBI Taxonomy" id="630683"/>
    <lineage>
        <taxon>Eukaryota</taxon>
        <taxon>Metazoa</taxon>
        <taxon>Chordata</taxon>
        <taxon>Craniata</taxon>
        <taxon>Vertebrata</taxon>
        <taxon>Euteleostomi</taxon>
        <taxon>Actinopterygii</taxon>
        <taxon>Neopterygii</taxon>
        <taxon>Teleostei</taxon>
        <taxon>Neoteleostei</taxon>
        <taxon>Acanthomorphata</taxon>
        <taxon>Zeiogadaria</taxon>
        <taxon>Gadariae</taxon>
        <taxon>Gadiformes</taxon>
        <taxon>Muraenolepidoidei</taxon>
        <taxon>Muraenolepididae</taxon>
        <taxon>Muraenolepis</taxon>
    </lineage>
</organism>
<feature type="signal peptide" evidence="1">
    <location>
        <begin position="1"/>
        <end position="19"/>
    </location>
</feature>
<name>A0A9Q0ES03_9TELE</name>
<comment type="caution">
    <text evidence="2">The sequence shown here is derived from an EMBL/GenBank/DDBJ whole genome shotgun (WGS) entry which is preliminary data.</text>
</comment>
<keyword evidence="3" id="KW-1185">Reference proteome</keyword>